<dbReference type="Gene3D" id="2.60.200.20">
    <property type="match status" value="1"/>
</dbReference>
<organism evidence="3">
    <name type="scientific">marine sediment metagenome</name>
    <dbReference type="NCBI Taxonomy" id="412755"/>
    <lineage>
        <taxon>unclassified sequences</taxon>
        <taxon>metagenomes</taxon>
        <taxon>ecological metagenomes</taxon>
    </lineage>
</organism>
<evidence type="ECO:0000259" key="2">
    <source>
        <dbReference type="PROSITE" id="PS50006"/>
    </source>
</evidence>
<dbReference type="AlphaFoldDB" id="A0A0F9U3C4"/>
<evidence type="ECO:0000313" key="3">
    <source>
        <dbReference type="EMBL" id="KKN81807.1"/>
    </source>
</evidence>
<dbReference type="PANTHER" id="PTHR43156:SF2">
    <property type="entry name" value="STAGE II SPORULATION PROTEIN E"/>
    <property type="match status" value="1"/>
</dbReference>
<dbReference type="PROSITE" id="PS50006">
    <property type="entry name" value="FHA_DOMAIN"/>
    <property type="match status" value="1"/>
</dbReference>
<evidence type="ECO:0000256" key="1">
    <source>
        <dbReference type="ARBA" id="ARBA00022801"/>
    </source>
</evidence>
<feature type="domain" description="FHA" evidence="2">
    <location>
        <begin position="24"/>
        <end position="74"/>
    </location>
</feature>
<comment type="caution">
    <text evidence="3">The sequence shown here is derived from an EMBL/GenBank/DDBJ whole genome shotgun (WGS) entry which is preliminary data.</text>
</comment>
<dbReference type="GO" id="GO:0016791">
    <property type="term" value="F:phosphatase activity"/>
    <property type="evidence" value="ECO:0007669"/>
    <property type="project" value="TreeGrafter"/>
</dbReference>
<dbReference type="CDD" id="cd00060">
    <property type="entry name" value="FHA"/>
    <property type="match status" value="1"/>
</dbReference>
<dbReference type="SUPFAM" id="SSF81606">
    <property type="entry name" value="PP2C-like"/>
    <property type="match status" value="1"/>
</dbReference>
<dbReference type="Pfam" id="PF00498">
    <property type="entry name" value="FHA"/>
    <property type="match status" value="1"/>
</dbReference>
<keyword evidence="1" id="KW-0378">Hydrolase</keyword>
<dbReference type="InterPro" id="IPR008984">
    <property type="entry name" value="SMAD_FHA_dom_sf"/>
</dbReference>
<dbReference type="InterPro" id="IPR052016">
    <property type="entry name" value="Bact_Sigma-Reg"/>
</dbReference>
<sequence length="553" mass="59218">MFDTTLSIQSQDYAETVVIDPEGMTIGRHKGCDIVLADAAISRRHARLYRDPFGRWIIEDLDSHNGVWLGDRKVTAQAVPPGQHITIGPFELTIEDQQTIQAPSPASEFAAHATLIDDSLSGAELLSKAQRDETLSSDRLKQLNEMTEHLVSLSEAEQLHPWICRQMASGAEAVAMVLRLPAVGEPLPESPETLAFSAGGQTPDAAPHDLSMHVSRRVLEAVRTTSAAVMAGAARDDGEQMELTVVDARKPRAVLAAPMGEVAGGIEVLYLDIPAEQSSESLLDYVQAVARQANFARKGLLLAQARAERAILDRQLEFAREIQLRLTPPAHTKTDGIDVAVLYEPAMWVGGDYCDIWTLPDGRLAWAIGDVTGKGLPAALVMATLHGALRTMMNFCSNIAEAVNALNTHLVDHTPEEMFVTLIAGILDPGSGEIEFVNAGHLLPLLVAAGKPAEELGTPTNPPIGVLEIEFTADRHTLPAGTTILAVTDGITESANPDGDQFGDDRLIELATARSAEPIDDLIKSVAAGAKDFRKPLGPQDDTTVLAIARSGA</sequence>
<protein>
    <recommendedName>
        <fullName evidence="2">FHA domain-containing protein</fullName>
    </recommendedName>
</protein>
<dbReference type="Pfam" id="PF07228">
    <property type="entry name" value="SpoIIE"/>
    <property type="match status" value="1"/>
</dbReference>
<name>A0A0F9U3C4_9ZZZZ</name>
<dbReference type="InterPro" id="IPR036457">
    <property type="entry name" value="PPM-type-like_dom_sf"/>
</dbReference>
<dbReference type="SMART" id="SM00331">
    <property type="entry name" value="PP2C_SIG"/>
    <property type="match status" value="1"/>
</dbReference>
<proteinExistence type="predicted"/>
<accession>A0A0F9U3C4</accession>
<reference evidence="3" key="1">
    <citation type="journal article" date="2015" name="Nature">
        <title>Complex archaea that bridge the gap between prokaryotes and eukaryotes.</title>
        <authorList>
            <person name="Spang A."/>
            <person name="Saw J.H."/>
            <person name="Jorgensen S.L."/>
            <person name="Zaremba-Niedzwiedzka K."/>
            <person name="Martijn J."/>
            <person name="Lind A.E."/>
            <person name="van Eijk R."/>
            <person name="Schleper C."/>
            <person name="Guy L."/>
            <person name="Ettema T.J."/>
        </authorList>
    </citation>
    <scope>NUCLEOTIDE SEQUENCE</scope>
</reference>
<gene>
    <name evidence="3" type="ORF">LCGC14_0315730</name>
</gene>
<dbReference type="SMART" id="SM00240">
    <property type="entry name" value="FHA"/>
    <property type="match status" value="1"/>
</dbReference>
<dbReference type="PANTHER" id="PTHR43156">
    <property type="entry name" value="STAGE II SPORULATION PROTEIN E-RELATED"/>
    <property type="match status" value="1"/>
</dbReference>
<dbReference type="Gene3D" id="3.60.40.10">
    <property type="entry name" value="PPM-type phosphatase domain"/>
    <property type="match status" value="1"/>
</dbReference>
<dbReference type="SUPFAM" id="SSF49879">
    <property type="entry name" value="SMAD/FHA domain"/>
    <property type="match status" value="1"/>
</dbReference>
<dbReference type="InterPro" id="IPR001932">
    <property type="entry name" value="PPM-type_phosphatase-like_dom"/>
</dbReference>
<dbReference type="EMBL" id="LAZR01000210">
    <property type="protein sequence ID" value="KKN81807.1"/>
    <property type="molecule type" value="Genomic_DNA"/>
</dbReference>
<dbReference type="InterPro" id="IPR000253">
    <property type="entry name" value="FHA_dom"/>
</dbReference>